<name>A0A1Y2JRE6_BRAJP</name>
<dbReference type="EMBL" id="NAFL01000237">
    <property type="protein sequence ID" value="OSJ33934.1"/>
    <property type="molecule type" value="Genomic_DNA"/>
</dbReference>
<sequence>MPRYHFDLVDSKTVTDEGGAELPDDIRALDVAEEIARRLRKESPELQGHHFSILVTNQDGEEIGRVSLDVLH</sequence>
<accession>A0A1Y2JRE6</accession>
<protein>
    <recommendedName>
        <fullName evidence="1">DUF6894 domain-containing protein</fullName>
    </recommendedName>
</protein>
<organism evidence="2 3">
    <name type="scientific">Bradyrhizobium japonicum</name>
    <dbReference type="NCBI Taxonomy" id="375"/>
    <lineage>
        <taxon>Bacteria</taxon>
        <taxon>Pseudomonadati</taxon>
        <taxon>Pseudomonadota</taxon>
        <taxon>Alphaproteobacteria</taxon>
        <taxon>Hyphomicrobiales</taxon>
        <taxon>Nitrobacteraceae</taxon>
        <taxon>Bradyrhizobium</taxon>
    </lineage>
</organism>
<evidence type="ECO:0000259" key="1">
    <source>
        <dbReference type="Pfam" id="PF21834"/>
    </source>
</evidence>
<comment type="caution">
    <text evidence="2">The sequence shown here is derived from an EMBL/GenBank/DDBJ whole genome shotgun (WGS) entry which is preliminary data.</text>
</comment>
<dbReference type="InterPro" id="IPR054189">
    <property type="entry name" value="DUF6894"/>
</dbReference>
<evidence type="ECO:0000313" key="3">
    <source>
        <dbReference type="Proteomes" id="UP000193335"/>
    </source>
</evidence>
<dbReference type="Pfam" id="PF21834">
    <property type="entry name" value="DUF6894"/>
    <property type="match status" value="1"/>
</dbReference>
<dbReference type="AlphaFoldDB" id="A0A1Y2JRE6"/>
<reference evidence="2 3" key="1">
    <citation type="submission" date="2017-03" db="EMBL/GenBank/DDBJ databases">
        <title>Whole genome sequences of fourteen strains of Bradyrhizobium canariense and one strain of Bradyrhizobium japonicum isolated from Lupinus (Papilionoideae: Genisteae) species in Algeria.</title>
        <authorList>
            <person name="Crovadore J."/>
            <person name="Chekireb D."/>
            <person name="Brachmann A."/>
            <person name="Chablais R."/>
            <person name="Cochard B."/>
            <person name="Lefort F."/>
        </authorList>
    </citation>
    <scope>NUCLEOTIDE SEQUENCE [LARGE SCALE GENOMIC DNA]</scope>
    <source>
        <strain evidence="2 3">UBMA197</strain>
    </source>
</reference>
<proteinExistence type="predicted"/>
<evidence type="ECO:0000313" key="2">
    <source>
        <dbReference type="EMBL" id="OSJ33934.1"/>
    </source>
</evidence>
<dbReference type="Proteomes" id="UP000193335">
    <property type="component" value="Unassembled WGS sequence"/>
</dbReference>
<feature type="domain" description="DUF6894" evidence="1">
    <location>
        <begin position="3"/>
        <end position="68"/>
    </location>
</feature>
<gene>
    <name evidence="2" type="ORF">BSZ19_14070</name>
</gene>